<keyword evidence="6" id="KW-1185">Reference proteome</keyword>
<dbReference type="PANTHER" id="PTHR46116">
    <property type="entry name" value="(E3-INDEPENDENT) E2 UBIQUITIN-CONJUGATING ENZYME"/>
    <property type="match status" value="1"/>
</dbReference>
<dbReference type="SMART" id="SM00212">
    <property type="entry name" value="UBCc"/>
    <property type="match status" value="1"/>
</dbReference>
<feature type="compositionally biased region" description="Basic residues" evidence="3">
    <location>
        <begin position="403"/>
        <end position="414"/>
    </location>
</feature>
<comment type="caution">
    <text evidence="5">The sequence shown here is derived from an EMBL/GenBank/DDBJ whole genome shotgun (WGS) entry which is preliminary data.</text>
</comment>
<evidence type="ECO:0000313" key="5">
    <source>
        <dbReference type="EMBL" id="KAF6019397.1"/>
    </source>
</evidence>
<keyword evidence="1" id="KW-0808">Transferase</keyword>
<dbReference type="EMBL" id="VXIV02003233">
    <property type="protein sequence ID" value="KAF6019397.1"/>
    <property type="molecule type" value="Genomic_DNA"/>
</dbReference>
<reference evidence="5" key="1">
    <citation type="submission" date="2020-06" db="EMBL/GenBank/DDBJ databases">
        <title>Draft genome of Bugula neritina, a colonial animal packing powerful symbionts and potential medicines.</title>
        <authorList>
            <person name="Rayko M."/>
        </authorList>
    </citation>
    <scope>NUCLEOTIDE SEQUENCE [LARGE SCALE GENOMIC DNA]</scope>
    <source>
        <strain evidence="5">Kwan_BN1</strain>
    </source>
</reference>
<dbReference type="Pfam" id="PF23043">
    <property type="entry name" value="SH3-B_UBE2O"/>
    <property type="match status" value="1"/>
</dbReference>
<dbReference type="CDD" id="cd23837">
    <property type="entry name" value="UBCc_UBE2O"/>
    <property type="match status" value="1"/>
</dbReference>
<dbReference type="InterPro" id="IPR057734">
    <property type="entry name" value="UBE2O-like_SH3-C"/>
</dbReference>
<dbReference type="InterPro" id="IPR057735">
    <property type="entry name" value="UBE2O-like_tSH3-B"/>
</dbReference>
<gene>
    <name evidence="5" type="ORF">EB796_022287</name>
</gene>
<dbReference type="PROSITE" id="PS50270">
    <property type="entry name" value="NGF_2"/>
    <property type="match status" value="1"/>
</dbReference>
<dbReference type="Pfam" id="PF23046">
    <property type="entry name" value="tSH3-B_UBE2O"/>
    <property type="match status" value="1"/>
</dbReference>
<name>A0A7J7J0P4_BUGNE</name>
<dbReference type="Pfam" id="PF00179">
    <property type="entry name" value="UQ_con"/>
    <property type="match status" value="1"/>
</dbReference>
<dbReference type="PROSITE" id="PS50127">
    <property type="entry name" value="UBC_2"/>
    <property type="match status" value="1"/>
</dbReference>
<dbReference type="Pfam" id="PF23044">
    <property type="entry name" value="SH3-C_UBE2O"/>
    <property type="match status" value="1"/>
</dbReference>
<dbReference type="OrthoDB" id="47801at2759"/>
<feature type="compositionally biased region" description="Acidic residues" evidence="3">
    <location>
        <begin position="383"/>
        <end position="393"/>
    </location>
</feature>
<organism evidence="5 6">
    <name type="scientific">Bugula neritina</name>
    <name type="common">Brown bryozoan</name>
    <name type="synonym">Sertularia neritina</name>
    <dbReference type="NCBI Taxonomy" id="10212"/>
    <lineage>
        <taxon>Eukaryota</taxon>
        <taxon>Metazoa</taxon>
        <taxon>Spiralia</taxon>
        <taxon>Lophotrochozoa</taxon>
        <taxon>Bryozoa</taxon>
        <taxon>Gymnolaemata</taxon>
        <taxon>Cheilostomatida</taxon>
        <taxon>Flustrina</taxon>
        <taxon>Buguloidea</taxon>
        <taxon>Bugulidae</taxon>
        <taxon>Bugula</taxon>
    </lineage>
</organism>
<dbReference type="InterPro" id="IPR057733">
    <property type="entry name" value="UBE2O-like_SH3-B"/>
</dbReference>
<keyword evidence="2" id="KW-0833">Ubl conjugation pathway</keyword>
<dbReference type="AlphaFoldDB" id="A0A7J7J0P4"/>
<evidence type="ECO:0000256" key="3">
    <source>
        <dbReference type="SAM" id="MobiDB-lite"/>
    </source>
</evidence>
<evidence type="ECO:0000256" key="1">
    <source>
        <dbReference type="ARBA" id="ARBA00022679"/>
    </source>
</evidence>
<protein>
    <recommendedName>
        <fullName evidence="4">UBC core domain-containing protein</fullName>
    </recommendedName>
</protein>
<feature type="region of interest" description="Disordered" evidence="3">
    <location>
        <begin position="604"/>
        <end position="633"/>
    </location>
</feature>
<dbReference type="InterPro" id="IPR016135">
    <property type="entry name" value="UBQ-conjugating_enzyme/RWD"/>
</dbReference>
<dbReference type="InterPro" id="IPR000608">
    <property type="entry name" value="UBC"/>
</dbReference>
<dbReference type="GO" id="GO:0061631">
    <property type="term" value="F:ubiquitin conjugating enzyme activity"/>
    <property type="evidence" value="ECO:0007669"/>
    <property type="project" value="TreeGrafter"/>
</dbReference>
<proteinExistence type="predicted"/>
<evidence type="ECO:0000259" key="4">
    <source>
        <dbReference type="PROSITE" id="PS50127"/>
    </source>
</evidence>
<dbReference type="Gene3D" id="3.10.110.10">
    <property type="entry name" value="Ubiquitin Conjugating Enzyme"/>
    <property type="match status" value="1"/>
</dbReference>
<accession>A0A7J7J0P4</accession>
<dbReference type="PANTHER" id="PTHR46116:SF15">
    <property type="entry name" value="(E3-INDEPENDENT) E2 UBIQUITIN-CONJUGATING ENZYME"/>
    <property type="match status" value="1"/>
</dbReference>
<evidence type="ECO:0000256" key="2">
    <source>
        <dbReference type="ARBA" id="ARBA00022786"/>
    </source>
</evidence>
<sequence length="1220" mass="137484">MDNLEKSVKYFGEDIVSFIDLDNVTGLNNKTNNQHYGLVVDSYADNVSDEELSDDENDLNLEVSTARVAFYPKGRTFVLNEDQLKLVDRSLMPGDVVRRMSGGELKGYVTDCQMTCSVLIKGTNKFIHGVDSKLFSEISSDIYNESVYVELDGWIGKTLAGHCKTNLLIQLADGETFNVDSSEAEDFEDLFDNVLKKEEESHFLCTSYYKGQQLKGPLSSLKSVCRVTAKAKKKKKKEVVITVLDIKVTQVSVQWLKCGLTDCPVRPGRHLLEDDIKRMRPVDEFSYAAVQIGDCYYYTIAEEDKIELCQPSQLCTSFLYSTEKVHMNMEASKNRMPSPHTHDKEPSCSKETGSASNGEIQSDVLQLPDSLDEGEKEVSCCSDDGEDGWEDVEEPVKPEANPKKSKRTQNVSKKKQMLPSLKTDVFFNFGDQVAVEVVFALTKVDVMWQDGELERGVASHNLYPVYHLDDYEFFPGDYVVTTESDIHTNDLQYGVVISVNEAQRVANIRWIYVPNGQYDTAPLINDSEVVSVYEIRDHSLFNFRPGAAVVKDKDYEMETGCGMDSVGSVRHLDCDGLMSVHWIDDCTTHLYPHQIQLISNLYESDSDSDDESESGASSWADTSDDSNDSLADNTMPEKELEDLGEELSVLVKNYERVLEPIQEIRQTCSQMPWDEFNEILSPLRKVADVYRSMIRLDNSIERAAEISISRKDVEEFQKLLEISDVYSNLSSIMQGVSSALSPPLSYFPLIHSLAAFHSHLKAALQNFPDSTDDICPVFVSNFVSVMQSVNSLLSHLSDGTDKSHFNLEELIDLCREKGYPVSIETNNDGDDEEAHVSSILSKIKTFDHSKVSDIQRQIIDFLCKFFTQMKEVTSTILEMYKSSHETASGMEETQNLELHLTESCPKQEAQDTGTEESEIGSAADKECVMQQYANGDRQGATSDQKLKISGNCPPCHKFSSISQSCLFGRKFIKLLQGELKILDNNLTDGIIVKGYEDRMNCFSAMIVGPSLTPYEGALFIFDIQLPHDYPVRPPNIHYHSYSSERLNPNLYVCGKVCVSLLGTWAGKPDELWNPLTSNLLQVLLSIQGLILVSEPYYNETGYEKQKNTVLGCENSKKYNEMVLVQLLHSMIGMLERPHASFEKEILDHWLKHGQSFIKRISTYIGMSDSTREDNHVDSEKEENSCHKYFPLLPLSKGCHLTLQKLLSKLVNALKDRNISV</sequence>
<evidence type="ECO:0000313" key="6">
    <source>
        <dbReference type="Proteomes" id="UP000593567"/>
    </source>
</evidence>
<feature type="region of interest" description="Disordered" evidence="3">
    <location>
        <begin position="333"/>
        <end position="359"/>
    </location>
</feature>
<dbReference type="SUPFAM" id="SSF54495">
    <property type="entry name" value="UBC-like"/>
    <property type="match status" value="1"/>
</dbReference>
<feature type="region of interest" description="Disordered" evidence="3">
    <location>
        <begin position="375"/>
        <end position="414"/>
    </location>
</feature>
<dbReference type="Proteomes" id="UP000593567">
    <property type="component" value="Unassembled WGS sequence"/>
</dbReference>
<feature type="compositionally biased region" description="Acidic residues" evidence="3">
    <location>
        <begin position="604"/>
        <end position="613"/>
    </location>
</feature>
<feature type="domain" description="UBC core" evidence="4">
    <location>
        <begin position="970"/>
        <end position="1131"/>
    </location>
</feature>
<feature type="compositionally biased region" description="Polar residues" evidence="3">
    <location>
        <begin position="349"/>
        <end position="359"/>
    </location>
</feature>